<dbReference type="PROSITE" id="PS50020">
    <property type="entry name" value="WW_DOMAIN_2"/>
    <property type="match status" value="4"/>
</dbReference>
<dbReference type="InterPro" id="IPR050409">
    <property type="entry name" value="E3_ubiq-protein_ligase"/>
</dbReference>
<evidence type="ECO:0000256" key="12">
    <source>
        <dbReference type="PROSITE-ProRule" id="PRU00104"/>
    </source>
</evidence>
<dbReference type="SUPFAM" id="SSF56204">
    <property type="entry name" value="Hect, E3 ligase catalytic domain"/>
    <property type="match status" value="1"/>
</dbReference>
<dbReference type="Gene3D" id="3.30.2410.10">
    <property type="entry name" value="Hect, E3 ligase catalytic domain"/>
    <property type="match status" value="1"/>
</dbReference>
<evidence type="ECO:0000259" key="15">
    <source>
        <dbReference type="PROSITE" id="PS50020"/>
    </source>
</evidence>
<dbReference type="PIRSF" id="PIRSF001569">
    <property type="entry name" value="E3_ub_ligase_SMURF1"/>
    <property type="match status" value="1"/>
</dbReference>
<dbReference type="Gene3D" id="2.60.40.150">
    <property type="entry name" value="C2 domain"/>
    <property type="match status" value="1"/>
</dbReference>
<feature type="active site" description="Glycyl thioester intermediate" evidence="11 12">
    <location>
        <position position="777"/>
    </location>
</feature>
<evidence type="ECO:0000256" key="9">
    <source>
        <dbReference type="ARBA" id="ARBA00023242"/>
    </source>
</evidence>
<dbReference type="SMART" id="SM00119">
    <property type="entry name" value="HECTc"/>
    <property type="match status" value="1"/>
</dbReference>
<evidence type="ECO:0000256" key="7">
    <source>
        <dbReference type="ARBA" id="ARBA00022786"/>
    </source>
</evidence>
<evidence type="ECO:0000256" key="11">
    <source>
        <dbReference type="PIRSR" id="PIRSR001569-1"/>
    </source>
</evidence>
<dbReference type="PROSITE" id="PS50237">
    <property type="entry name" value="HECT"/>
    <property type="match status" value="1"/>
</dbReference>
<reference evidence="17" key="1">
    <citation type="submission" date="2025-08" db="UniProtKB">
        <authorList>
            <consortium name="Ensembl"/>
        </authorList>
    </citation>
    <scope>IDENTIFICATION</scope>
</reference>
<dbReference type="Gene3D" id="3.90.1750.10">
    <property type="entry name" value="Hect, E3 ligase catalytic domains"/>
    <property type="match status" value="1"/>
</dbReference>
<dbReference type="FunFam" id="3.90.1750.10:FF:000079">
    <property type="entry name" value="E3 ubiquitin-protein ligase"/>
    <property type="match status" value="1"/>
</dbReference>
<accession>A0A8C9YYD3</accession>
<dbReference type="Pfam" id="PF00632">
    <property type="entry name" value="HECT"/>
    <property type="match status" value="1"/>
</dbReference>
<dbReference type="InterPro" id="IPR035892">
    <property type="entry name" value="C2_domain_sf"/>
</dbReference>
<feature type="domain" description="HECT" evidence="16">
    <location>
        <begin position="475"/>
        <end position="809"/>
    </location>
</feature>
<dbReference type="EC" id="2.3.2.26" evidence="10"/>
<evidence type="ECO:0000259" key="14">
    <source>
        <dbReference type="PROSITE" id="PS50004"/>
    </source>
</evidence>
<feature type="domain" description="C2" evidence="14">
    <location>
        <begin position="1"/>
        <end position="106"/>
    </location>
</feature>
<dbReference type="Proteomes" id="UP000694568">
    <property type="component" value="Unplaced"/>
</dbReference>
<dbReference type="FunFam" id="3.90.1750.10:FF:000026">
    <property type="entry name" value="E3 ubiquitin-protein ligase HACE1"/>
    <property type="match status" value="1"/>
</dbReference>
<keyword evidence="9" id="KW-0539">Nucleus</keyword>
<keyword evidence="4" id="KW-0597">Phosphoprotein</keyword>
<dbReference type="GeneTree" id="ENSGT00940000154635"/>
<evidence type="ECO:0000256" key="13">
    <source>
        <dbReference type="SAM" id="MobiDB-lite"/>
    </source>
</evidence>
<dbReference type="PANTHER" id="PTHR11254:SF396">
    <property type="entry name" value="NEDD4-LIKE E3 UBIQUITIN-PROTEIN LIGASE WWP2"/>
    <property type="match status" value="1"/>
</dbReference>
<keyword evidence="5 10" id="KW-0808">Transferase</keyword>
<dbReference type="Pfam" id="PF00397">
    <property type="entry name" value="WW"/>
    <property type="match status" value="4"/>
</dbReference>
<dbReference type="InterPro" id="IPR001202">
    <property type="entry name" value="WW_dom"/>
</dbReference>
<dbReference type="FunFam" id="2.20.70.10:FF:000009">
    <property type="entry name" value="E3 ubiquitin-protein ligase"/>
    <property type="match status" value="1"/>
</dbReference>
<dbReference type="CDD" id="cd00078">
    <property type="entry name" value="HECTc"/>
    <property type="match status" value="1"/>
</dbReference>
<evidence type="ECO:0000256" key="1">
    <source>
        <dbReference type="ARBA" id="ARBA00000885"/>
    </source>
</evidence>
<dbReference type="InterPro" id="IPR000569">
    <property type="entry name" value="HECT_dom"/>
</dbReference>
<dbReference type="Pfam" id="PF00168">
    <property type="entry name" value="C2"/>
    <property type="match status" value="1"/>
</dbReference>
<evidence type="ECO:0000256" key="2">
    <source>
        <dbReference type="ARBA" id="ARBA00004123"/>
    </source>
</evidence>
<dbReference type="FunFam" id="2.20.70.10:FF:000023">
    <property type="entry name" value="E3 ubiquitin-protein ligase"/>
    <property type="match status" value="1"/>
</dbReference>
<dbReference type="PROSITE" id="PS01159">
    <property type="entry name" value="WW_DOMAIN_1"/>
    <property type="match status" value="4"/>
</dbReference>
<evidence type="ECO:0000256" key="5">
    <source>
        <dbReference type="ARBA" id="ARBA00022679"/>
    </source>
</evidence>
<feature type="domain" description="WW" evidence="15">
    <location>
        <begin position="252"/>
        <end position="285"/>
    </location>
</feature>
<feature type="compositionally biased region" description="Low complexity" evidence="13">
    <location>
        <begin position="203"/>
        <end position="219"/>
    </location>
</feature>
<dbReference type="CDD" id="cd04021">
    <property type="entry name" value="C2_E3_ubiquitin_ligase"/>
    <property type="match status" value="1"/>
</dbReference>
<name>A0A8C9YYD3_SANLU</name>
<comment type="pathway">
    <text evidence="3 10">Protein modification; protein ubiquitination.</text>
</comment>
<dbReference type="PROSITE" id="PS50004">
    <property type="entry name" value="C2"/>
    <property type="match status" value="1"/>
</dbReference>
<dbReference type="Gene3D" id="2.20.70.10">
    <property type="match status" value="3"/>
</dbReference>
<keyword evidence="8" id="KW-0832">Ubl conjugation</keyword>
<dbReference type="SUPFAM" id="SSF49562">
    <property type="entry name" value="C2 domain (Calcium/lipid-binding domain, CaLB)"/>
    <property type="match status" value="1"/>
</dbReference>
<keyword evidence="18" id="KW-1185">Reference proteome</keyword>
<comment type="subcellular location">
    <subcellularLocation>
        <location evidence="2">Nucleus</location>
    </subcellularLocation>
</comment>
<feature type="domain" description="WW" evidence="15">
    <location>
        <begin position="396"/>
        <end position="429"/>
    </location>
</feature>
<feature type="region of interest" description="Disordered" evidence="13">
    <location>
        <begin position="183"/>
        <end position="258"/>
    </location>
</feature>
<dbReference type="PANTHER" id="PTHR11254">
    <property type="entry name" value="HECT DOMAIN UBIQUITIN-PROTEIN LIGASE"/>
    <property type="match status" value="1"/>
</dbReference>
<dbReference type="InterPro" id="IPR000008">
    <property type="entry name" value="C2_dom"/>
</dbReference>
<protein>
    <recommendedName>
        <fullName evidence="10">E3 ubiquitin-protein ligase</fullName>
        <ecNumber evidence="10">2.3.2.26</ecNumber>
    </recommendedName>
</protein>
<evidence type="ECO:0000256" key="8">
    <source>
        <dbReference type="ARBA" id="ARBA00022843"/>
    </source>
</evidence>
<dbReference type="Gene3D" id="3.30.2160.10">
    <property type="entry name" value="Hect, E3 ligase catalytic domain"/>
    <property type="match status" value="1"/>
</dbReference>
<evidence type="ECO:0000256" key="6">
    <source>
        <dbReference type="ARBA" id="ARBA00022737"/>
    </source>
</evidence>
<evidence type="ECO:0000259" key="16">
    <source>
        <dbReference type="PROSITE" id="PS50237"/>
    </source>
</evidence>
<dbReference type="InterPro" id="IPR036020">
    <property type="entry name" value="WW_dom_sf"/>
</dbReference>
<dbReference type="Ensembl" id="ENSSLUT00000031414.1">
    <property type="protein sequence ID" value="ENSSLUP00000030458.1"/>
    <property type="gene ID" value="ENSSLUG00000005060.1"/>
</dbReference>
<dbReference type="GO" id="GO:0061630">
    <property type="term" value="F:ubiquitin protein ligase activity"/>
    <property type="evidence" value="ECO:0007669"/>
    <property type="project" value="UniProtKB-EC"/>
</dbReference>
<dbReference type="GO" id="GO:0061629">
    <property type="term" value="F:RNA polymerase II-specific DNA-binding transcription factor binding"/>
    <property type="evidence" value="ECO:0007669"/>
    <property type="project" value="UniProtKB-ARBA"/>
</dbReference>
<evidence type="ECO:0000256" key="3">
    <source>
        <dbReference type="ARBA" id="ARBA00004906"/>
    </source>
</evidence>
<dbReference type="GO" id="GO:0005634">
    <property type="term" value="C:nucleus"/>
    <property type="evidence" value="ECO:0007669"/>
    <property type="project" value="UniProtKB-SubCell"/>
</dbReference>
<sequence>MCVCLCACSVVSAKPQSPKLPNRHSRLSSFVEVTADGLSSETKKTGKRSGHLELQWNEDLTLNVTPQSRLDLKLWSCHTLRKELLGSATIDLLDTLRTHDGKMENVQLSLVLQTENKGSVVAGGELNVCLDGMAVDLGTLPNGSTAADTISLTLTIRFELSFLSLILLPSLCLLPDKVELTSNGLESSRGGVAHHTPPPPSPSGRSPAASSSSGSPSPGQDALGPAPPAEPSTNATSSTEQAGNSTTEPPTDSLPAGWEQRVLPHGRVYYVDHNTKTTTWERPLPPGWEKRVDQRGRFYYVDHNTRTTTWQRPTAETVRNYQQWQSQRSQLQGAMHQFSQRFLYQPSGAPVENDPLGGLPPGWEKRQDNGRIYFVNHNTRTTQWDDPRTQGMIKEHPLPPGWEMKYTAEGVRYFVDHNSRTTTFKDPRPGFESRQGGSPGAYDRSFRWKYHQFRFLCHVSVNFRKMSVSNIMNVKPYDLRRRLYIIMRGEEGLDYGGIAREWFFLLSHEVLNPMYCLFEYAGKNNYCLQINPASSINPDHLTYFRFIGRFIAMALYHGKFIDTGFTLPFYKRMLDKKPTLKDLESIDPEFYNSIMWVKENNLEECGVELYFAQDMEILGKVSTHQLKDDGENELVNEENKEEYISLLTDWRFTRGVEEQTKAFLDGFNEVVPLEWLRYFDEKELELMLCGMQEIDMADWQKNTIYRHYTKNSKQIHWFWQVVKEMDNEKRIRLLQFVTGTCRLPVGGFAELIGSNGPQKFCIDKVGKETWLPRSHTCFNRLDLPPYRSLEQLREKLLFAIEETEGFGQE</sequence>
<dbReference type="GO" id="GO:0070534">
    <property type="term" value="P:protein K63-linked ubiquitination"/>
    <property type="evidence" value="ECO:0007669"/>
    <property type="project" value="TreeGrafter"/>
</dbReference>
<gene>
    <name evidence="17" type="primary">wwp2</name>
</gene>
<dbReference type="GO" id="GO:0043161">
    <property type="term" value="P:proteasome-mediated ubiquitin-dependent protein catabolic process"/>
    <property type="evidence" value="ECO:0007669"/>
    <property type="project" value="TreeGrafter"/>
</dbReference>
<dbReference type="GO" id="GO:0005737">
    <property type="term" value="C:cytoplasm"/>
    <property type="evidence" value="ECO:0007669"/>
    <property type="project" value="UniProtKB-ARBA"/>
</dbReference>
<dbReference type="UniPathway" id="UPA00143"/>
<dbReference type="InterPro" id="IPR024928">
    <property type="entry name" value="E3_ub_ligase_SMURF1"/>
</dbReference>
<feature type="compositionally biased region" description="Polar residues" evidence="13">
    <location>
        <begin position="231"/>
        <end position="250"/>
    </location>
</feature>
<evidence type="ECO:0000313" key="17">
    <source>
        <dbReference type="Ensembl" id="ENSSLUP00000030458.1"/>
    </source>
</evidence>
<dbReference type="FunFam" id="2.20.70.10:FF:000005">
    <property type="entry name" value="E3 ubiquitin-protein ligase"/>
    <property type="match status" value="1"/>
</dbReference>
<dbReference type="GO" id="GO:0034765">
    <property type="term" value="P:regulation of monoatomic ion transmembrane transport"/>
    <property type="evidence" value="ECO:0007669"/>
    <property type="project" value="TreeGrafter"/>
</dbReference>
<proteinExistence type="predicted"/>
<keyword evidence="7 10" id="KW-0833">Ubl conjugation pathway</keyword>
<evidence type="ECO:0000313" key="18">
    <source>
        <dbReference type="Proteomes" id="UP000694568"/>
    </source>
</evidence>
<keyword evidence="6" id="KW-0677">Repeat</keyword>
<dbReference type="FunFam" id="3.30.2160.10:FF:000003">
    <property type="entry name" value="E3 ubiquitin-protein ligase"/>
    <property type="match status" value="1"/>
</dbReference>
<feature type="domain" description="WW" evidence="15">
    <location>
        <begin position="282"/>
        <end position="315"/>
    </location>
</feature>
<comment type="catalytic activity">
    <reaction evidence="1 10">
        <text>S-ubiquitinyl-[E2 ubiquitin-conjugating enzyme]-L-cysteine + [acceptor protein]-L-lysine = [E2 ubiquitin-conjugating enzyme]-L-cysteine + N(6)-ubiquitinyl-[acceptor protein]-L-lysine.</text>
        <dbReference type="EC" id="2.3.2.26"/>
    </reaction>
</comment>
<dbReference type="CDD" id="cd00201">
    <property type="entry name" value="WW"/>
    <property type="match status" value="4"/>
</dbReference>
<dbReference type="GO" id="GO:0000122">
    <property type="term" value="P:negative regulation of transcription by RNA polymerase II"/>
    <property type="evidence" value="ECO:0007669"/>
    <property type="project" value="TreeGrafter"/>
</dbReference>
<dbReference type="InterPro" id="IPR035983">
    <property type="entry name" value="Hect_E3_ubiquitin_ligase"/>
</dbReference>
<dbReference type="SMART" id="SM00456">
    <property type="entry name" value="WW"/>
    <property type="match status" value="4"/>
</dbReference>
<evidence type="ECO:0000256" key="10">
    <source>
        <dbReference type="PIRNR" id="PIRNR001569"/>
    </source>
</evidence>
<reference evidence="17" key="2">
    <citation type="submission" date="2025-09" db="UniProtKB">
        <authorList>
            <consortium name="Ensembl"/>
        </authorList>
    </citation>
    <scope>IDENTIFICATION</scope>
</reference>
<feature type="domain" description="WW" evidence="15">
    <location>
        <begin position="357"/>
        <end position="389"/>
    </location>
</feature>
<dbReference type="AlphaFoldDB" id="A0A8C9YYD3"/>
<organism evidence="17 18">
    <name type="scientific">Sander lucioperca</name>
    <name type="common">Pike-perch</name>
    <name type="synonym">Perca lucioperca</name>
    <dbReference type="NCBI Taxonomy" id="283035"/>
    <lineage>
        <taxon>Eukaryota</taxon>
        <taxon>Metazoa</taxon>
        <taxon>Chordata</taxon>
        <taxon>Craniata</taxon>
        <taxon>Vertebrata</taxon>
        <taxon>Euteleostomi</taxon>
        <taxon>Actinopterygii</taxon>
        <taxon>Neopterygii</taxon>
        <taxon>Teleostei</taxon>
        <taxon>Neoteleostei</taxon>
        <taxon>Acanthomorphata</taxon>
        <taxon>Eupercaria</taxon>
        <taxon>Perciformes</taxon>
        <taxon>Percoidei</taxon>
        <taxon>Percidae</taxon>
        <taxon>Luciopercinae</taxon>
        <taxon>Sander</taxon>
    </lineage>
</organism>
<evidence type="ECO:0000256" key="4">
    <source>
        <dbReference type="ARBA" id="ARBA00022553"/>
    </source>
</evidence>
<dbReference type="SUPFAM" id="SSF51045">
    <property type="entry name" value="WW domain"/>
    <property type="match status" value="4"/>
</dbReference>
<dbReference type="GO" id="GO:0140678">
    <property type="term" value="F:molecular function inhibitor activity"/>
    <property type="evidence" value="ECO:0007669"/>
    <property type="project" value="UniProtKB-ARBA"/>
</dbReference>
<dbReference type="FunFam" id="2.60.40.150:FF:000082">
    <property type="entry name" value="E3 ubiquitin-protein ligase"/>
    <property type="match status" value="1"/>
</dbReference>
<dbReference type="FunFam" id="3.30.2410.10:FF:000002">
    <property type="entry name" value="E3 ubiquitin-protein ligase HECW2"/>
    <property type="match status" value="1"/>
</dbReference>